<dbReference type="Proteomes" id="UP000646749">
    <property type="component" value="Unassembled WGS sequence"/>
</dbReference>
<dbReference type="EMBL" id="BONW01000009">
    <property type="protein sequence ID" value="GIG87307.1"/>
    <property type="molecule type" value="Genomic_DNA"/>
</dbReference>
<sequence length="209" mass="21491">MRLSRIIGSAVATLATVGAFAVAGSPAQAQPLPQPPYPPQPPALTVSDPTVEVNQVFTVFGSGYGGNELVRLVFRRTPLALGEAGAAVQESGGVGAMLPIAQAPTVYRNPTTITVQANVTGEFSVRVRFSRTGYVNITGTGLTTGRVASAGVTVVVGQPPLPVTGSSTGPQIALGTMLLIAGVVLVLVAFAWRINSRRRGRSRELTSVG</sequence>
<proteinExistence type="predicted"/>
<organism evidence="3 4">
    <name type="scientific">Plantactinospora endophytica</name>
    <dbReference type="NCBI Taxonomy" id="673535"/>
    <lineage>
        <taxon>Bacteria</taxon>
        <taxon>Bacillati</taxon>
        <taxon>Actinomycetota</taxon>
        <taxon>Actinomycetes</taxon>
        <taxon>Micromonosporales</taxon>
        <taxon>Micromonosporaceae</taxon>
        <taxon>Plantactinospora</taxon>
    </lineage>
</organism>
<keyword evidence="2" id="KW-0732">Signal</keyword>
<feature type="signal peptide" evidence="2">
    <location>
        <begin position="1"/>
        <end position="29"/>
    </location>
</feature>
<reference evidence="3 4" key="1">
    <citation type="submission" date="2021-01" db="EMBL/GenBank/DDBJ databases">
        <title>Whole genome shotgun sequence of Plantactinospora endophytica NBRC 110450.</title>
        <authorList>
            <person name="Komaki H."/>
            <person name="Tamura T."/>
        </authorList>
    </citation>
    <scope>NUCLEOTIDE SEQUENCE [LARGE SCALE GENOMIC DNA]</scope>
    <source>
        <strain evidence="3 4">NBRC 110450</strain>
    </source>
</reference>
<gene>
    <name evidence="3" type="ORF">Pen02_22430</name>
</gene>
<evidence type="ECO:0000313" key="4">
    <source>
        <dbReference type="Proteomes" id="UP000646749"/>
    </source>
</evidence>
<evidence type="ECO:0000256" key="2">
    <source>
        <dbReference type="SAM" id="SignalP"/>
    </source>
</evidence>
<keyword evidence="4" id="KW-1185">Reference proteome</keyword>
<accession>A0ABQ4DXZ1</accession>
<keyword evidence="1" id="KW-0472">Membrane</keyword>
<feature type="transmembrane region" description="Helical" evidence="1">
    <location>
        <begin position="172"/>
        <end position="192"/>
    </location>
</feature>
<keyword evidence="1" id="KW-1133">Transmembrane helix</keyword>
<name>A0ABQ4DXZ1_9ACTN</name>
<evidence type="ECO:0000256" key="1">
    <source>
        <dbReference type="SAM" id="Phobius"/>
    </source>
</evidence>
<evidence type="ECO:0000313" key="3">
    <source>
        <dbReference type="EMBL" id="GIG87307.1"/>
    </source>
</evidence>
<comment type="caution">
    <text evidence="3">The sequence shown here is derived from an EMBL/GenBank/DDBJ whole genome shotgun (WGS) entry which is preliminary data.</text>
</comment>
<dbReference type="RefSeq" id="WP_203865886.1">
    <property type="nucleotide sequence ID" value="NZ_BONW01000009.1"/>
</dbReference>
<keyword evidence="1" id="KW-0812">Transmembrane</keyword>
<evidence type="ECO:0008006" key="5">
    <source>
        <dbReference type="Google" id="ProtNLM"/>
    </source>
</evidence>
<feature type="chain" id="PRO_5046180886" description="Cell wall protein" evidence="2">
    <location>
        <begin position="30"/>
        <end position="209"/>
    </location>
</feature>
<protein>
    <recommendedName>
        <fullName evidence="5">Cell wall protein</fullName>
    </recommendedName>
</protein>